<reference evidence="2" key="1">
    <citation type="journal article" date="2023" name="Nat. Plants">
        <title>Single-cell RNA sequencing provides a high-resolution roadmap for understanding the multicellular compartmentation of specialized metabolism.</title>
        <authorList>
            <person name="Sun S."/>
            <person name="Shen X."/>
            <person name="Li Y."/>
            <person name="Li Y."/>
            <person name="Wang S."/>
            <person name="Li R."/>
            <person name="Zhang H."/>
            <person name="Shen G."/>
            <person name="Guo B."/>
            <person name="Wei J."/>
            <person name="Xu J."/>
            <person name="St-Pierre B."/>
            <person name="Chen S."/>
            <person name="Sun C."/>
        </authorList>
    </citation>
    <scope>NUCLEOTIDE SEQUENCE [LARGE SCALE GENOMIC DNA]</scope>
</reference>
<protein>
    <submittedName>
        <fullName evidence="1">Uncharacterized protein</fullName>
    </submittedName>
</protein>
<gene>
    <name evidence="1" type="ORF">M9H77_26832</name>
</gene>
<comment type="caution">
    <text evidence="1">The sequence shown here is derived from an EMBL/GenBank/DDBJ whole genome shotgun (WGS) entry which is preliminary data.</text>
</comment>
<evidence type="ECO:0000313" key="2">
    <source>
        <dbReference type="Proteomes" id="UP001060085"/>
    </source>
</evidence>
<dbReference type="EMBL" id="CM044706">
    <property type="protein sequence ID" value="KAI5658039.1"/>
    <property type="molecule type" value="Genomic_DNA"/>
</dbReference>
<evidence type="ECO:0000313" key="1">
    <source>
        <dbReference type="EMBL" id="KAI5658039.1"/>
    </source>
</evidence>
<sequence length="152" mass="17338">MTRARMKKLKASNGNENNGMVAYMEEALITSLKSLKAKKGTLSVINYHAHKDSILALSKKGRLEMWNISDFVCEEIEEMKVPFPRDMMMLKENSINFTDDFSEKAFGEYEDLLCSGINQDSEIFNLEDGSIEEISRYASHWVLPSSFLLPNV</sequence>
<dbReference type="Proteomes" id="UP001060085">
    <property type="component" value="Linkage Group LG06"/>
</dbReference>
<keyword evidence="2" id="KW-1185">Reference proteome</keyword>
<accession>A0ACC0ABN2</accession>
<proteinExistence type="predicted"/>
<name>A0ACC0ABN2_CATRO</name>
<organism evidence="1 2">
    <name type="scientific">Catharanthus roseus</name>
    <name type="common">Madagascar periwinkle</name>
    <name type="synonym">Vinca rosea</name>
    <dbReference type="NCBI Taxonomy" id="4058"/>
    <lineage>
        <taxon>Eukaryota</taxon>
        <taxon>Viridiplantae</taxon>
        <taxon>Streptophyta</taxon>
        <taxon>Embryophyta</taxon>
        <taxon>Tracheophyta</taxon>
        <taxon>Spermatophyta</taxon>
        <taxon>Magnoliopsida</taxon>
        <taxon>eudicotyledons</taxon>
        <taxon>Gunneridae</taxon>
        <taxon>Pentapetalae</taxon>
        <taxon>asterids</taxon>
        <taxon>lamiids</taxon>
        <taxon>Gentianales</taxon>
        <taxon>Apocynaceae</taxon>
        <taxon>Rauvolfioideae</taxon>
        <taxon>Vinceae</taxon>
        <taxon>Catharanthinae</taxon>
        <taxon>Catharanthus</taxon>
    </lineage>
</organism>